<protein>
    <submittedName>
        <fullName evidence="1">Uncharacterized protein</fullName>
    </submittedName>
</protein>
<dbReference type="GeneID" id="19119645"/>
<proteinExistence type="predicted"/>
<dbReference type="Proteomes" id="UP000054032">
    <property type="component" value="Unassembled WGS sequence"/>
</dbReference>
<dbReference type="EMBL" id="KI964263">
    <property type="protein sequence ID" value="EUC39741.1"/>
    <property type="molecule type" value="Genomic_DNA"/>
</dbReference>
<feature type="non-terminal residue" evidence="1">
    <location>
        <position position="1"/>
    </location>
</feature>
<sequence>KVQFELSTTRVIMKSIHPYILIASSHAIPRRPAIPRMVALGGMAHHVTQPRDDHCLLTWTSLGLQPSRHLSRRESFLLLVTVSPVLKQ</sequence>
<dbReference type="RefSeq" id="XP_007693741.1">
    <property type="nucleotide sequence ID" value="XM_007695551.1"/>
</dbReference>
<evidence type="ECO:0000313" key="2">
    <source>
        <dbReference type="Proteomes" id="UP000054032"/>
    </source>
</evidence>
<organism evidence="1 2">
    <name type="scientific">Bipolaris oryzae ATCC 44560</name>
    <dbReference type="NCBI Taxonomy" id="930090"/>
    <lineage>
        <taxon>Eukaryota</taxon>
        <taxon>Fungi</taxon>
        <taxon>Dikarya</taxon>
        <taxon>Ascomycota</taxon>
        <taxon>Pezizomycotina</taxon>
        <taxon>Dothideomycetes</taxon>
        <taxon>Pleosporomycetidae</taxon>
        <taxon>Pleosporales</taxon>
        <taxon>Pleosporineae</taxon>
        <taxon>Pleosporaceae</taxon>
        <taxon>Bipolaris</taxon>
    </lineage>
</organism>
<name>W6Z7T6_COCMI</name>
<evidence type="ECO:0000313" key="1">
    <source>
        <dbReference type="EMBL" id="EUC39741.1"/>
    </source>
</evidence>
<dbReference type="HOGENOM" id="CLU_2474888_0_0_1"/>
<dbReference type="OrthoDB" id="10470757at2759"/>
<keyword evidence="2" id="KW-1185">Reference proteome</keyword>
<dbReference type="AlphaFoldDB" id="W6Z7T6"/>
<reference evidence="1 2" key="1">
    <citation type="journal article" date="2013" name="PLoS Genet.">
        <title>Comparative genome structure, secondary metabolite, and effector coding capacity across Cochliobolus pathogens.</title>
        <authorList>
            <person name="Condon B.J."/>
            <person name="Leng Y."/>
            <person name="Wu D."/>
            <person name="Bushley K.E."/>
            <person name="Ohm R.A."/>
            <person name="Otillar R."/>
            <person name="Martin J."/>
            <person name="Schackwitz W."/>
            <person name="Grimwood J."/>
            <person name="MohdZainudin N."/>
            <person name="Xue C."/>
            <person name="Wang R."/>
            <person name="Manning V.A."/>
            <person name="Dhillon B."/>
            <person name="Tu Z.J."/>
            <person name="Steffenson B.J."/>
            <person name="Salamov A."/>
            <person name="Sun H."/>
            <person name="Lowry S."/>
            <person name="LaButti K."/>
            <person name="Han J."/>
            <person name="Copeland A."/>
            <person name="Lindquist E."/>
            <person name="Barry K."/>
            <person name="Schmutz J."/>
            <person name="Baker S.E."/>
            <person name="Ciuffetti L.M."/>
            <person name="Grigoriev I.V."/>
            <person name="Zhong S."/>
            <person name="Turgeon B.G."/>
        </authorList>
    </citation>
    <scope>NUCLEOTIDE SEQUENCE [LARGE SCALE GENOMIC DNA]</scope>
    <source>
        <strain evidence="1 2">ATCC 44560</strain>
    </source>
</reference>
<gene>
    <name evidence="1" type="ORF">COCMIDRAFT_110701</name>
</gene>
<dbReference type="KEGG" id="bor:COCMIDRAFT_110701"/>
<accession>W6Z7T6</accession>